<evidence type="ECO:0000313" key="14">
    <source>
        <dbReference type="RefSeq" id="XP_017301318.2"/>
    </source>
</evidence>
<dbReference type="PRINTS" id="PR00024">
    <property type="entry name" value="HOMEOBOX"/>
</dbReference>
<evidence type="ECO:0000256" key="5">
    <source>
        <dbReference type="ARBA" id="ARBA00023155"/>
    </source>
</evidence>
<dbReference type="GO" id="GO:0000977">
    <property type="term" value="F:RNA polymerase II transcription regulatory region sequence-specific DNA binding"/>
    <property type="evidence" value="ECO:0007669"/>
    <property type="project" value="TreeGrafter"/>
</dbReference>
<comment type="similarity">
    <text evidence="8">Belongs to the HMX homeobox family.</text>
</comment>
<accession>A0A1S4EGL2</accession>
<dbReference type="PANTHER" id="PTHR46110">
    <property type="entry name" value="HOMEOBOX PROTEIN HMX"/>
    <property type="match status" value="1"/>
</dbReference>
<dbReference type="PaxDb" id="121845-A0A1S4EGL2"/>
<dbReference type="GO" id="GO:0005634">
    <property type="term" value="C:nucleus"/>
    <property type="evidence" value="ECO:0007669"/>
    <property type="project" value="UniProtKB-SubCell"/>
</dbReference>
<organism evidence="13 14">
    <name type="scientific">Diaphorina citri</name>
    <name type="common">Asian citrus psyllid</name>
    <dbReference type="NCBI Taxonomy" id="121845"/>
    <lineage>
        <taxon>Eukaryota</taxon>
        <taxon>Metazoa</taxon>
        <taxon>Ecdysozoa</taxon>
        <taxon>Arthropoda</taxon>
        <taxon>Hexapoda</taxon>
        <taxon>Insecta</taxon>
        <taxon>Pterygota</taxon>
        <taxon>Neoptera</taxon>
        <taxon>Paraneoptera</taxon>
        <taxon>Hemiptera</taxon>
        <taxon>Sternorrhyncha</taxon>
        <taxon>Psylloidea</taxon>
        <taxon>Psyllidae</taxon>
        <taxon>Diaphorininae</taxon>
        <taxon>Diaphorina</taxon>
    </lineage>
</organism>
<keyword evidence="4 9" id="KW-0238">DNA-binding</keyword>
<dbReference type="PANTHER" id="PTHR46110:SF3">
    <property type="entry name" value="HOMEOBOX PROTEIN HMX"/>
    <property type="match status" value="1"/>
</dbReference>
<evidence type="ECO:0000259" key="12">
    <source>
        <dbReference type="PROSITE" id="PS50071"/>
    </source>
</evidence>
<keyword evidence="6" id="KW-0804">Transcription</keyword>
<keyword evidence="5 9" id="KW-0371">Homeobox</keyword>
<sequence length="297" mass="33588">MEMQTGSNFFAHKPQSLDKNWYAAWSRLHPPTSPNGGSTTSNTNDDTSRPSSPVSGSIDRKVQIEEDIDVERDEASPNPTNHRSSSPKSHTSSTAGDDENRHPVMHQPGSRTPLSHHHIWRPDHYISSALYHHSLSGSQTKLLNDSNTSDDNDVIDEDEEDDEGKSGDKTGDALLNKRKKKTRTVFSRSQVFQLESTFDMKRYLSSSERASLASSLHLTETQVKIWFQNRRNKWKRQLAAEIEAANISAHAAHAAHTQRIVRVPIIYHENGNNNAAPGSYYFPHPHFFFLFSSFFHL</sequence>
<evidence type="ECO:0000256" key="4">
    <source>
        <dbReference type="ARBA" id="ARBA00023125"/>
    </source>
</evidence>
<name>A0A1S4EGL2_DIACI</name>
<comment type="subcellular location">
    <subcellularLocation>
        <location evidence="1 9 10">Nucleus</location>
    </subcellularLocation>
</comment>
<evidence type="ECO:0000256" key="2">
    <source>
        <dbReference type="ARBA" id="ARBA00022473"/>
    </source>
</evidence>
<feature type="compositionally biased region" description="Acidic residues" evidence="11">
    <location>
        <begin position="148"/>
        <end position="163"/>
    </location>
</feature>
<feature type="domain" description="Homeobox" evidence="12">
    <location>
        <begin position="177"/>
        <end position="237"/>
    </location>
</feature>
<dbReference type="SUPFAM" id="SSF46689">
    <property type="entry name" value="Homeodomain-like"/>
    <property type="match status" value="1"/>
</dbReference>
<evidence type="ECO:0000256" key="11">
    <source>
        <dbReference type="SAM" id="MobiDB-lite"/>
    </source>
</evidence>
<dbReference type="FunFam" id="1.10.10.60:FF:000053">
    <property type="entry name" value="H6 family homeobox 2"/>
    <property type="match status" value="1"/>
</dbReference>
<feature type="compositionally biased region" description="Low complexity" evidence="11">
    <location>
        <begin position="34"/>
        <end position="52"/>
    </location>
</feature>
<keyword evidence="3" id="KW-0805">Transcription regulation</keyword>
<proteinExistence type="inferred from homology"/>
<evidence type="ECO:0000256" key="7">
    <source>
        <dbReference type="ARBA" id="ARBA00023242"/>
    </source>
</evidence>
<gene>
    <name evidence="14" type="primary">LOC103513454</name>
</gene>
<evidence type="ECO:0000256" key="9">
    <source>
        <dbReference type="PROSITE-ProRule" id="PRU00108"/>
    </source>
</evidence>
<dbReference type="CDD" id="cd00086">
    <property type="entry name" value="homeodomain"/>
    <property type="match status" value="1"/>
</dbReference>
<dbReference type="InterPro" id="IPR017970">
    <property type="entry name" value="Homeobox_CS"/>
</dbReference>
<dbReference type="KEGG" id="dci:103513454"/>
<evidence type="ECO:0000256" key="3">
    <source>
        <dbReference type="ARBA" id="ARBA00023015"/>
    </source>
</evidence>
<feature type="region of interest" description="Disordered" evidence="11">
    <location>
        <begin position="23"/>
        <end position="116"/>
    </location>
</feature>
<dbReference type="PROSITE" id="PS50071">
    <property type="entry name" value="HOMEOBOX_2"/>
    <property type="match status" value="1"/>
</dbReference>
<dbReference type="RefSeq" id="XP_017301318.2">
    <property type="nucleotide sequence ID" value="XM_017445829.2"/>
</dbReference>
<protein>
    <submittedName>
        <fullName evidence="14">Homeobox protein HMX3-A-like</fullName>
    </submittedName>
</protein>
<dbReference type="Pfam" id="PF00046">
    <property type="entry name" value="Homeodomain"/>
    <property type="match status" value="1"/>
</dbReference>
<dbReference type="PROSITE" id="PS00027">
    <property type="entry name" value="HOMEOBOX_1"/>
    <property type="match status" value="1"/>
</dbReference>
<dbReference type="GeneID" id="103513454"/>
<dbReference type="STRING" id="121845.A0A1S4EGL2"/>
<evidence type="ECO:0000313" key="13">
    <source>
        <dbReference type="Proteomes" id="UP000079169"/>
    </source>
</evidence>
<dbReference type="InterPro" id="IPR009057">
    <property type="entry name" value="Homeodomain-like_sf"/>
</dbReference>
<evidence type="ECO:0000256" key="8">
    <source>
        <dbReference type="ARBA" id="ARBA00038165"/>
    </source>
</evidence>
<evidence type="ECO:0000256" key="6">
    <source>
        <dbReference type="ARBA" id="ARBA00023163"/>
    </source>
</evidence>
<dbReference type="GO" id="GO:0000981">
    <property type="term" value="F:DNA-binding transcription factor activity, RNA polymerase II-specific"/>
    <property type="evidence" value="ECO:0007669"/>
    <property type="project" value="InterPro"/>
</dbReference>
<feature type="DNA-binding region" description="Homeobox" evidence="9">
    <location>
        <begin position="179"/>
        <end position="238"/>
    </location>
</feature>
<dbReference type="Gene3D" id="1.10.10.60">
    <property type="entry name" value="Homeodomain-like"/>
    <property type="match status" value="1"/>
</dbReference>
<evidence type="ECO:0000256" key="1">
    <source>
        <dbReference type="ARBA" id="ARBA00004123"/>
    </source>
</evidence>
<dbReference type="SMART" id="SM00389">
    <property type="entry name" value="HOX"/>
    <property type="match status" value="1"/>
</dbReference>
<dbReference type="AlphaFoldDB" id="A0A1S4EGL2"/>
<feature type="compositionally biased region" description="Low complexity" evidence="11">
    <location>
        <begin position="84"/>
        <end position="93"/>
    </location>
</feature>
<keyword evidence="13" id="KW-1185">Reference proteome</keyword>
<dbReference type="InterPro" id="IPR051300">
    <property type="entry name" value="HMX_Homeobox_TF"/>
</dbReference>
<keyword evidence="7 9" id="KW-0539">Nucleus</keyword>
<evidence type="ECO:0000256" key="10">
    <source>
        <dbReference type="RuleBase" id="RU000682"/>
    </source>
</evidence>
<feature type="region of interest" description="Disordered" evidence="11">
    <location>
        <begin position="141"/>
        <end position="180"/>
    </location>
</feature>
<dbReference type="Proteomes" id="UP000079169">
    <property type="component" value="Unplaced"/>
</dbReference>
<dbReference type="InterPro" id="IPR001356">
    <property type="entry name" value="HD"/>
</dbReference>
<reference evidence="14" key="1">
    <citation type="submission" date="2025-08" db="UniProtKB">
        <authorList>
            <consortium name="RefSeq"/>
        </authorList>
    </citation>
    <scope>IDENTIFICATION</scope>
</reference>
<keyword evidence="2" id="KW-0217">Developmental protein</keyword>
<dbReference type="InterPro" id="IPR020479">
    <property type="entry name" value="HD_metazoa"/>
</dbReference>